<evidence type="ECO:0000259" key="6">
    <source>
        <dbReference type="Pfam" id="PF00732"/>
    </source>
</evidence>
<keyword evidence="4" id="KW-0274">FAD</keyword>
<evidence type="ECO:0000313" key="8">
    <source>
        <dbReference type="EMBL" id="WIA12635.1"/>
    </source>
</evidence>
<gene>
    <name evidence="8" type="ORF">OEZ85_006288</name>
</gene>
<evidence type="ECO:0008006" key="10">
    <source>
        <dbReference type="Google" id="ProtNLM"/>
    </source>
</evidence>
<evidence type="ECO:0000259" key="7">
    <source>
        <dbReference type="Pfam" id="PF05199"/>
    </source>
</evidence>
<dbReference type="InterPro" id="IPR036188">
    <property type="entry name" value="FAD/NAD-bd_sf"/>
</dbReference>
<dbReference type="PANTHER" id="PTHR11552:SF147">
    <property type="entry name" value="CHOLINE DEHYDROGENASE, MITOCHONDRIAL"/>
    <property type="match status" value="1"/>
</dbReference>
<evidence type="ECO:0000256" key="5">
    <source>
        <dbReference type="SAM" id="MobiDB-lite"/>
    </source>
</evidence>
<dbReference type="InterPro" id="IPR007867">
    <property type="entry name" value="GMC_OxRtase_C"/>
</dbReference>
<feature type="region of interest" description="Disordered" evidence="5">
    <location>
        <begin position="1"/>
        <end position="20"/>
    </location>
</feature>
<accession>A0ABY8TUH9</accession>
<evidence type="ECO:0000256" key="4">
    <source>
        <dbReference type="ARBA" id="ARBA00022827"/>
    </source>
</evidence>
<evidence type="ECO:0000256" key="3">
    <source>
        <dbReference type="ARBA" id="ARBA00022630"/>
    </source>
</evidence>
<evidence type="ECO:0000256" key="1">
    <source>
        <dbReference type="ARBA" id="ARBA00001974"/>
    </source>
</evidence>
<comment type="similarity">
    <text evidence="2">Belongs to the GMC oxidoreductase family.</text>
</comment>
<evidence type="ECO:0000313" key="9">
    <source>
        <dbReference type="Proteomes" id="UP001244341"/>
    </source>
</evidence>
<feature type="domain" description="Glucose-methanol-choline oxidoreductase N-terminal" evidence="6">
    <location>
        <begin position="41"/>
        <end position="339"/>
    </location>
</feature>
<keyword evidence="3" id="KW-0285">Flavoprotein</keyword>
<dbReference type="InterPro" id="IPR000172">
    <property type="entry name" value="GMC_OxRdtase_N"/>
</dbReference>
<dbReference type="SUPFAM" id="SSF51905">
    <property type="entry name" value="FAD/NAD(P)-binding domain"/>
    <property type="match status" value="1"/>
</dbReference>
<dbReference type="Pfam" id="PF00732">
    <property type="entry name" value="GMC_oxred_N"/>
    <property type="match status" value="1"/>
</dbReference>
<dbReference type="InterPro" id="IPR012132">
    <property type="entry name" value="GMC_OxRdtase"/>
</dbReference>
<reference evidence="8 9" key="1">
    <citation type="submission" date="2023-05" db="EMBL/GenBank/DDBJ databases">
        <title>A 100% complete, gapless, phased diploid assembly of the Scenedesmus obliquus UTEX 3031 genome.</title>
        <authorList>
            <person name="Biondi T.C."/>
            <person name="Hanschen E.R."/>
            <person name="Kwon T."/>
            <person name="Eng W."/>
            <person name="Kruse C.P.S."/>
            <person name="Koehler S.I."/>
            <person name="Kunde Y."/>
            <person name="Gleasner C.D."/>
            <person name="You Mak K.T."/>
            <person name="Polle J."/>
            <person name="Hovde B.T."/>
            <person name="Starkenburg S.R."/>
        </authorList>
    </citation>
    <scope>NUCLEOTIDE SEQUENCE [LARGE SCALE GENOMIC DNA]</scope>
    <source>
        <strain evidence="8 9">DOE0152z</strain>
    </source>
</reference>
<dbReference type="PIRSF" id="PIRSF000137">
    <property type="entry name" value="Alcohol_oxidase"/>
    <property type="match status" value="1"/>
</dbReference>
<sequence length="589" mass="61351">MLAGQTSSLRGARRPPGVTSASISAAGRTAVVVKASAGQKYDYIIVGGGTAGCVLANRLTADGSKKVLVLEAGGMGGDMTSVVPAGLTRLFQHPTLDWNLFSTKQQELANREVYLARGKTLRGSSATNPTLYLRGSPADYDSWGLPGWSSKDVLPWFVSGETNSKGPSKYHGDGGAMKVESPRYYNELHGAFFEAAAAAGLPQNPDFNAWNRPQAGFGDFQVTQWNGRRADAFAAHLKPAMGRPNLQVVTGARTTKLATEKGSAVRAVGVEYTIGGPSGSRQTAELAPGGELLLCSGTAANPQLLMLSGIGPAQQLAEAGIPMVADAAGVGQNLQDHPATLWASQMKPELEHIAVTSELLTDGGQIKGAFVNTRGDSSDPDLQIRFVPGYALNPDAIQSYIKVGQLRSTKQKWPAGVTMQLLTARPKSSGTVGLRSTDPFDLPKVDLDYFADEADLQTLVAGVKTARRIAEQSPLGRHLSQEGWPGASVTSDTDLEAYVRKTACSGNALTGTCRMGLAPSDGSVVSAADFGLWGVSGLRVIDASVVPTIPGAQTGAVTFMLAERAAALLTTGTPIATAKGAAAGQLAMV</sequence>
<dbReference type="Proteomes" id="UP001244341">
    <property type="component" value="Chromosome 4b"/>
</dbReference>
<comment type="cofactor">
    <cofactor evidence="1">
        <name>FAD</name>
        <dbReference type="ChEBI" id="CHEBI:57692"/>
    </cofactor>
</comment>
<keyword evidence="9" id="KW-1185">Reference proteome</keyword>
<dbReference type="SUPFAM" id="SSF54373">
    <property type="entry name" value="FAD-linked reductases, C-terminal domain"/>
    <property type="match status" value="1"/>
</dbReference>
<dbReference type="Pfam" id="PF05199">
    <property type="entry name" value="GMC_oxred_C"/>
    <property type="match status" value="1"/>
</dbReference>
<proteinExistence type="inferred from homology"/>
<dbReference type="Gene3D" id="3.50.50.60">
    <property type="entry name" value="FAD/NAD(P)-binding domain"/>
    <property type="match status" value="1"/>
</dbReference>
<evidence type="ECO:0000256" key="2">
    <source>
        <dbReference type="ARBA" id="ARBA00010790"/>
    </source>
</evidence>
<protein>
    <recommendedName>
        <fullName evidence="10">Glucose-methanol-choline oxidoreductase N-terminal domain-containing protein</fullName>
    </recommendedName>
</protein>
<dbReference type="Gene3D" id="3.30.560.10">
    <property type="entry name" value="Glucose Oxidase, domain 3"/>
    <property type="match status" value="1"/>
</dbReference>
<feature type="domain" description="Glucose-methanol-choline oxidoreductase C-terminal" evidence="7">
    <location>
        <begin position="426"/>
        <end position="562"/>
    </location>
</feature>
<dbReference type="PANTHER" id="PTHR11552">
    <property type="entry name" value="GLUCOSE-METHANOL-CHOLINE GMC OXIDOREDUCTASE"/>
    <property type="match status" value="1"/>
</dbReference>
<name>A0ABY8TUH9_TETOB</name>
<dbReference type="EMBL" id="CP126211">
    <property type="protein sequence ID" value="WIA12635.1"/>
    <property type="molecule type" value="Genomic_DNA"/>
</dbReference>
<organism evidence="8 9">
    <name type="scientific">Tetradesmus obliquus</name>
    <name type="common">Green alga</name>
    <name type="synonym">Acutodesmus obliquus</name>
    <dbReference type="NCBI Taxonomy" id="3088"/>
    <lineage>
        <taxon>Eukaryota</taxon>
        <taxon>Viridiplantae</taxon>
        <taxon>Chlorophyta</taxon>
        <taxon>core chlorophytes</taxon>
        <taxon>Chlorophyceae</taxon>
        <taxon>CS clade</taxon>
        <taxon>Sphaeropleales</taxon>
        <taxon>Scenedesmaceae</taxon>
        <taxon>Tetradesmus</taxon>
    </lineage>
</organism>